<dbReference type="SUPFAM" id="SSF55729">
    <property type="entry name" value="Acyl-CoA N-acyltransferases (Nat)"/>
    <property type="match status" value="1"/>
</dbReference>
<protein>
    <submittedName>
        <fullName evidence="2">Acetyltransferase (GNAT) family</fullName>
    </submittedName>
</protein>
<dbReference type="Gene3D" id="3.40.630.30">
    <property type="match status" value="1"/>
</dbReference>
<organism evidence="2 3">
    <name type="scientific">Pannonibacter phragmitetus</name>
    <dbReference type="NCBI Taxonomy" id="121719"/>
    <lineage>
        <taxon>Bacteria</taxon>
        <taxon>Pseudomonadati</taxon>
        <taxon>Pseudomonadota</taxon>
        <taxon>Alphaproteobacteria</taxon>
        <taxon>Hyphomicrobiales</taxon>
        <taxon>Stappiaceae</taxon>
        <taxon>Pannonibacter</taxon>
    </lineage>
</organism>
<accession>A0A378ZQS7</accession>
<dbReference type="GO" id="GO:0016747">
    <property type="term" value="F:acyltransferase activity, transferring groups other than amino-acyl groups"/>
    <property type="evidence" value="ECO:0007669"/>
    <property type="project" value="InterPro"/>
</dbReference>
<dbReference type="RefSeq" id="WP_019963478.1">
    <property type="nucleotide sequence ID" value="NZ_UGSK01000001.1"/>
</dbReference>
<dbReference type="EMBL" id="UGSK01000001">
    <property type="protein sequence ID" value="SUA99564.1"/>
    <property type="molecule type" value="Genomic_DNA"/>
</dbReference>
<dbReference type="OrthoDB" id="7301032at2"/>
<evidence type="ECO:0000259" key="1">
    <source>
        <dbReference type="PROSITE" id="PS51186"/>
    </source>
</evidence>
<dbReference type="PROSITE" id="PS51186">
    <property type="entry name" value="GNAT"/>
    <property type="match status" value="1"/>
</dbReference>
<reference evidence="2 3" key="1">
    <citation type="submission" date="2018-06" db="EMBL/GenBank/DDBJ databases">
        <authorList>
            <consortium name="Pathogen Informatics"/>
            <person name="Doyle S."/>
        </authorList>
    </citation>
    <scope>NUCLEOTIDE SEQUENCE [LARGE SCALE GENOMIC DNA]</scope>
    <source>
        <strain evidence="2 3">NCTC13350</strain>
    </source>
</reference>
<sequence length="333" mass="35748">MLAVLENEPDAPVVPVCGGVQIERLTGGAAAFAAFGYLRLACHLSPVRPPWIAMGARAAGVPAGLAFGILIPSGTGHPPQAQMLSLAVSPAARRKGIGSALARAFMEETRKDGAAEVCVRYTSRLQRRAALEGCLRSAGFDVPQLSELITFGEAGPLLAAGDAWPAVQRRLRQTAFLTFDPWAPLTEADRAAVGDLRRQPGYDPGFDPVPEAGRFEPACSIVIRRAGQLAGWVTAETGTAVPLAGYRDRPVIVYRSAYISRELWQGGWLLGGYRAVLAAQIAHHGPASIAQFYTSTPRKMQLVRRRFGPIALQVDEHWVMRSAAGRQQDPSHI</sequence>
<proteinExistence type="predicted"/>
<evidence type="ECO:0000313" key="3">
    <source>
        <dbReference type="Proteomes" id="UP000255000"/>
    </source>
</evidence>
<dbReference type="InterPro" id="IPR000182">
    <property type="entry name" value="GNAT_dom"/>
</dbReference>
<dbReference type="InterPro" id="IPR016181">
    <property type="entry name" value="Acyl_CoA_acyltransferase"/>
</dbReference>
<dbReference type="Pfam" id="PF00583">
    <property type="entry name" value="Acetyltransf_1"/>
    <property type="match status" value="1"/>
</dbReference>
<name>A0A378ZQS7_9HYPH</name>
<gene>
    <name evidence="2" type="ORF">NCTC13350_00463</name>
</gene>
<dbReference type="CDD" id="cd04301">
    <property type="entry name" value="NAT_SF"/>
    <property type="match status" value="1"/>
</dbReference>
<dbReference type="AlphaFoldDB" id="A0A378ZQS7"/>
<feature type="domain" description="N-acetyltransferase" evidence="1">
    <location>
        <begin position="20"/>
        <end position="162"/>
    </location>
</feature>
<keyword evidence="2" id="KW-0808">Transferase</keyword>
<dbReference type="Proteomes" id="UP000255000">
    <property type="component" value="Unassembled WGS sequence"/>
</dbReference>
<evidence type="ECO:0000313" key="2">
    <source>
        <dbReference type="EMBL" id="SUA99564.1"/>
    </source>
</evidence>